<evidence type="ECO:0000256" key="1">
    <source>
        <dbReference type="SAM" id="MobiDB-lite"/>
    </source>
</evidence>
<feature type="compositionally biased region" description="Basic and acidic residues" evidence="1">
    <location>
        <begin position="85"/>
        <end position="94"/>
    </location>
</feature>
<dbReference type="Proteomes" id="UP000011083">
    <property type="component" value="Unassembled WGS sequence"/>
</dbReference>
<feature type="compositionally biased region" description="Basic residues" evidence="1">
    <location>
        <begin position="112"/>
        <end position="122"/>
    </location>
</feature>
<feature type="compositionally biased region" description="Basic and acidic residues" evidence="1">
    <location>
        <begin position="586"/>
        <end position="597"/>
    </location>
</feature>
<accession>L8GPE3</accession>
<feature type="compositionally biased region" description="Basic and acidic residues" evidence="1">
    <location>
        <begin position="299"/>
        <end position="313"/>
    </location>
</feature>
<organism evidence="2 3">
    <name type="scientific">Acanthamoeba castellanii (strain ATCC 30010 / Neff)</name>
    <dbReference type="NCBI Taxonomy" id="1257118"/>
    <lineage>
        <taxon>Eukaryota</taxon>
        <taxon>Amoebozoa</taxon>
        <taxon>Discosea</taxon>
        <taxon>Longamoebia</taxon>
        <taxon>Centramoebida</taxon>
        <taxon>Acanthamoebidae</taxon>
        <taxon>Acanthamoeba</taxon>
    </lineage>
</organism>
<gene>
    <name evidence="2" type="ORF">ACA1_391530</name>
</gene>
<evidence type="ECO:0000313" key="2">
    <source>
        <dbReference type="EMBL" id="ELR14782.1"/>
    </source>
</evidence>
<feature type="compositionally biased region" description="Basic and acidic residues" evidence="1">
    <location>
        <begin position="216"/>
        <end position="228"/>
    </location>
</feature>
<feature type="compositionally biased region" description="Basic and acidic residues" evidence="1">
    <location>
        <begin position="239"/>
        <end position="258"/>
    </location>
</feature>
<feature type="compositionally biased region" description="Low complexity" evidence="1">
    <location>
        <begin position="515"/>
        <end position="528"/>
    </location>
</feature>
<dbReference type="OMA" id="EMAVVHD"/>
<feature type="compositionally biased region" description="Low complexity" evidence="1">
    <location>
        <begin position="125"/>
        <end position="141"/>
    </location>
</feature>
<feature type="region of interest" description="Disordered" evidence="1">
    <location>
        <begin position="1"/>
        <end position="69"/>
    </location>
</feature>
<protein>
    <submittedName>
        <fullName evidence="2">Uncharacterized protein</fullName>
    </submittedName>
</protein>
<reference evidence="2 3" key="1">
    <citation type="journal article" date="2013" name="Genome Biol.">
        <title>Genome of Acanthamoeba castellanii highlights extensive lateral gene transfer and early evolution of tyrosine kinase signaling.</title>
        <authorList>
            <person name="Clarke M."/>
            <person name="Lohan A.J."/>
            <person name="Liu B."/>
            <person name="Lagkouvardos I."/>
            <person name="Roy S."/>
            <person name="Zafar N."/>
            <person name="Bertelli C."/>
            <person name="Schilde C."/>
            <person name="Kianianmomeni A."/>
            <person name="Burglin T.R."/>
            <person name="Frech C."/>
            <person name="Turcotte B."/>
            <person name="Kopec K.O."/>
            <person name="Synnott J.M."/>
            <person name="Choo C."/>
            <person name="Paponov I."/>
            <person name="Finkler A."/>
            <person name="Soon Heng Tan C."/>
            <person name="Hutchins A.P."/>
            <person name="Weinmeier T."/>
            <person name="Rattei T."/>
            <person name="Chu J.S."/>
            <person name="Gimenez G."/>
            <person name="Irimia M."/>
            <person name="Rigden D.J."/>
            <person name="Fitzpatrick D.A."/>
            <person name="Lorenzo-Morales J."/>
            <person name="Bateman A."/>
            <person name="Chiu C.H."/>
            <person name="Tang P."/>
            <person name="Hegemann P."/>
            <person name="Fromm H."/>
            <person name="Raoult D."/>
            <person name="Greub G."/>
            <person name="Miranda-Saavedra D."/>
            <person name="Chen N."/>
            <person name="Nash P."/>
            <person name="Ginger M.L."/>
            <person name="Horn M."/>
            <person name="Schaap P."/>
            <person name="Caler L."/>
            <person name="Loftus B."/>
        </authorList>
    </citation>
    <scope>NUCLEOTIDE SEQUENCE [LARGE SCALE GENOMIC DNA]</scope>
    <source>
        <strain evidence="2 3">Neff</strain>
    </source>
</reference>
<dbReference type="AlphaFoldDB" id="L8GPE3"/>
<feature type="compositionally biased region" description="Basic and acidic residues" evidence="1">
    <location>
        <begin position="453"/>
        <end position="476"/>
    </location>
</feature>
<feature type="compositionally biased region" description="Basic and acidic residues" evidence="1">
    <location>
        <begin position="368"/>
        <end position="378"/>
    </location>
</feature>
<feature type="region of interest" description="Disordered" evidence="1">
    <location>
        <begin position="427"/>
        <end position="597"/>
    </location>
</feature>
<dbReference type="VEuPathDB" id="AmoebaDB:ACA1_391530"/>
<sequence>MEKKKTIGQGMGQMSKSLGKWDDEGRRDRQMVVARGQGTRRTTFKDEEGSTSPPSAADRRGRLRAEEEEASLVNVVKAFAGKTSETVDKYEEARKKSKINRFFKGVRNIFPKGKKKSDKKKSKGGDAASSDSEGDGASSSSSKKRYAKEEKRKEREIGGGKFQEKERKRREEEERKRQSELEDRRKQRRASAAADEEDEDESRNNKSSEGEEDQLEDRRQMRKQEHLLKRAQSAPSPAKLEKDESSDRPHSIREKYRAKLEAKKAAALVELNKEEAEKEQARQRQAAKAEEAAIDSFLERAAQRRRGTEERVGFRSKRASLDRGLSAPLQPSGEEDEEDDEHAARRRRLGLATAKKENGTSSTSSKRKKEEEKGKEVVRTASARTHKKVVPTRGHSEPQTMSGSMGGLATSAAIGGAKLVGRYVQQRLVDENADVDRGEKDEDEDDEEEEEVERAHRWKDRERARKVNERIEETRRQRQAQAQGRRPSLGKSYSWASPRSGDIPVPLSSRDRMTAAIEGAAARNNNNNGSVGSTSSRASPSRAHAGVNANGNSGSGDRTLWHKKARVIRERSQRNLGGSGGGASRGDVRTTSERRLN</sequence>
<feature type="compositionally biased region" description="Acidic residues" evidence="1">
    <location>
        <begin position="441"/>
        <end position="452"/>
    </location>
</feature>
<feature type="compositionally biased region" description="Polar residues" evidence="1">
    <location>
        <begin position="529"/>
        <end position="539"/>
    </location>
</feature>
<feature type="compositionally biased region" description="Basic and acidic residues" evidence="1">
    <location>
        <begin position="19"/>
        <end position="30"/>
    </location>
</feature>
<dbReference type="RefSeq" id="XP_004336795.1">
    <property type="nucleotide sequence ID" value="XM_004336747.1"/>
</dbReference>
<evidence type="ECO:0000313" key="3">
    <source>
        <dbReference type="Proteomes" id="UP000011083"/>
    </source>
</evidence>
<dbReference type="EMBL" id="KB008044">
    <property type="protein sequence ID" value="ELR14782.1"/>
    <property type="molecule type" value="Genomic_DNA"/>
</dbReference>
<feature type="compositionally biased region" description="Low complexity" evidence="1">
    <location>
        <begin position="545"/>
        <end position="556"/>
    </location>
</feature>
<dbReference type="KEGG" id="acan:ACA1_391530"/>
<proteinExistence type="predicted"/>
<feature type="region of interest" description="Disordered" evidence="1">
    <location>
        <begin position="299"/>
        <end position="409"/>
    </location>
</feature>
<feature type="region of interest" description="Disordered" evidence="1">
    <location>
        <begin position="83"/>
        <end position="258"/>
    </location>
</feature>
<feature type="compositionally biased region" description="Basic and acidic residues" evidence="1">
    <location>
        <begin position="428"/>
        <end position="440"/>
    </location>
</feature>
<dbReference type="GeneID" id="14915338"/>
<feature type="compositionally biased region" description="Basic and acidic residues" evidence="1">
    <location>
        <begin position="147"/>
        <end position="185"/>
    </location>
</feature>
<keyword evidence="3" id="KW-1185">Reference proteome</keyword>
<name>L8GPE3_ACACF</name>